<keyword evidence="2" id="KW-1133">Transmembrane helix</keyword>
<reference evidence="3 4" key="1">
    <citation type="submission" date="2017-06" db="EMBL/GenBank/DDBJ databases">
        <title>Genome sequencing of cyanobaciteial culture collection at National Institute for Environmental Studies (NIES).</title>
        <authorList>
            <person name="Hirose Y."/>
            <person name="Shimura Y."/>
            <person name="Fujisawa T."/>
            <person name="Nakamura Y."/>
            <person name="Kawachi M."/>
        </authorList>
    </citation>
    <scope>NUCLEOTIDE SEQUENCE [LARGE SCALE GENOMIC DNA]</scope>
    <source>
        <strain evidence="3 4">NIES-37</strain>
    </source>
</reference>
<protein>
    <submittedName>
        <fullName evidence="3">Uncharacterized protein</fullName>
    </submittedName>
</protein>
<proteinExistence type="predicted"/>
<accession>A0A1Z4MWT0</accession>
<keyword evidence="2" id="KW-0812">Transmembrane</keyword>
<dbReference type="KEGG" id="ttq:NIES37_18670"/>
<dbReference type="AlphaFoldDB" id="A0A1Z4MWT0"/>
<keyword evidence="2" id="KW-0472">Membrane</keyword>
<sequence length="77" mass="8384">MKFFELAANLEISKRKSSKTMTTDKPNSQNIAATNSPSGESKKELNQKTSLEFSVSLVLGVLFIILAAATAYFGLVR</sequence>
<evidence type="ECO:0000256" key="1">
    <source>
        <dbReference type="SAM" id="MobiDB-lite"/>
    </source>
</evidence>
<feature type="compositionally biased region" description="Polar residues" evidence="1">
    <location>
        <begin position="19"/>
        <end position="39"/>
    </location>
</feature>
<feature type="region of interest" description="Disordered" evidence="1">
    <location>
        <begin position="17"/>
        <end position="45"/>
    </location>
</feature>
<evidence type="ECO:0000256" key="2">
    <source>
        <dbReference type="SAM" id="Phobius"/>
    </source>
</evidence>
<dbReference type="EMBL" id="AP018248">
    <property type="protein sequence ID" value="BAY97919.1"/>
    <property type="molecule type" value="Genomic_DNA"/>
</dbReference>
<name>A0A1Z4MWT0_9CYAN</name>
<feature type="transmembrane region" description="Helical" evidence="2">
    <location>
        <begin position="53"/>
        <end position="75"/>
    </location>
</feature>
<keyword evidence="4" id="KW-1185">Reference proteome</keyword>
<gene>
    <name evidence="3" type="ORF">NIES37_18670</name>
</gene>
<organism evidence="3 4">
    <name type="scientific">Tolypothrix tenuis PCC 7101</name>
    <dbReference type="NCBI Taxonomy" id="231146"/>
    <lineage>
        <taxon>Bacteria</taxon>
        <taxon>Bacillati</taxon>
        <taxon>Cyanobacteriota</taxon>
        <taxon>Cyanophyceae</taxon>
        <taxon>Nostocales</taxon>
        <taxon>Tolypothrichaceae</taxon>
        <taxon>Tolypothrix</taxon>
    </lineage>
</organism>
<evidence type="ECO:0000313" key="3">
    <source>
        <dbReference type="EMBL" id="BAY97919.1"/>
    </source>
</evidence>
<dbReference type="Proteomes" id="UP000218785">
    <property type="component" value="Chromosome"/>
</dbReference>
<dbReference type="RefSeq" id="WP_096574957.1">
    <property type="nucleotide sequence ID" value="NZ_CAWNJS010000001.1"/>
</dbReference>
<evidence type="ECO:0000313" key="4">
    <source>
        <dbReference type="Proteomes" id="UP000218785"/>
    </source>
</evidence>